<proteinExistence type="predicted"/>
<dbReference type="GO" id="GO:0022857">
    <property type="term" value="F:transmembrane transporter activity"/>
    <property type="evidence" value="ECO:0007669"/>
    <property type="project" value="InterPro"/>
</dbReference>
<keyword evidence="4 5" id="KW-0472">Membrane</keyword>
<dbReference type="PANTHER" id="PTHR23518:SF2">
    <property type="entry name" value="MAJOR FACILITATOR SUPERFAMILY TRANSPORTER"/>
    <property type="match status" value="1"/>
</dbReference>
<feature type="transmembrane region" description="Helical" evidence="5">
    <location>
        <begin position="78"/>
        <end position="101"/>
    </location>
</feature>
<comment type="subcellular location">
    <subcellularLocation>
        <location evidence="1">Membrane</location>
        <topology evidence="1">Multi-pass membrane protein</topology>
    </subcellularLocation>
</comment>
<feature type="transmembrane region" description="Helical" evidence="5">
    <location>
        <begin position="275"/>
        <end position="293"/>
    </location>
</feature>
<feature type="transmembrane region" description="Helical" evidence="5">
    <location>
        <begin position="169"/>
        <end position="188"/>
    </location>
</feature>
<sequence>MDKKKNWLPKNVISLGFVSFLNDAASEMIYPLLPVFLTKVIGAGPGFLGVIEGIAEATASLLKLFSGYITDKIKKSKFLIFIGYFLATFGRPIIAFTKLWWQVGIVRFVDRIGKGIRTSPRDALISHSVSPEIKGKAFGFHRAMDHLGAIVGPLTALILLKFGIQLKTIFLLAVIPGIISLIILSIFVEEKVKKIEHNKLNFNLKVFSFSFKYYLFVVVLFTLSNSSDTFLIYRASETGISTAMIPLLWMVLHFVKATLSIPGGIWSDKIGRKKVIITGWIVYALIYLGFGFATRFWHIWALFALYGIYFALTEGVEKAFVSDLAPKEWQGTAFGLFNLAVGIAAFPSSVIFGVIYQAFGGKIAFIYGSSLAILSSILLTFVREKGTK</sequence>
<feature type="transmembrane region" description="Helical" evidence="5">
    <location>
        <begin position="364"/>
        <end position="382"/>
    </location>
</feature>
<feature type="transmembrane region" description="Helical" evidence="5">
    <location>
        <begin position="333"/>
        <end position="358"/>
    </location>
</feature>
<evidence type="ECO:0000256" key="4">
    <source>
        <dbReference type="ARBA" id="ARBA00023136"/>
    </source>
</evidence>
<evidence type="ECO:0000256" key="1">
    <source>
        <dbReference type="ARBA" id="ARBA00004141"/>
    </source>
</evidence>
<dbReference type="Pfam" id="PF07690">
    <property type="entry name" value="MFS_1"/>
    <property type="match status" value="2"/>
</dbReference>
<dbReference type="EMBL" id="DTHG01000103">
    <property type="protein sequence ID" value="HGW92615.1"/>
    <property type="molecule type" value="Genomic_DNA"/>
</dbReference>
<accession>A0A7C4U9G0</accession>
<keyword evidence="3 5" id="KW-1133">Transmembrane helix</keyword>
<dbReference type="PROSITE" id="PS00216">
    <property type="entry name" value="SUGAR_TRANSPORT_1"/>
    <property type="match status" value="1"/>
</dbReference>
<dbReference type="AlphaFoldDB" id="A0A7C4U9G0"/>
<dbReference type="PANTHER" id="PTHR23518">
    <property type="entry name" value="C-METHYLTRANSFERASE"/>
    <property type="match status" value="1"/>
</dbReference>
<keyword evidence="2 5" id="KW-0812">Transmembrane</keyword>
<feature type="transmembrane region" description="Helical" evidence="5">
    <location>
        <begin position="243"/>
        <end position="263"/>
    </location>
</feature>
<dbReference type="GO" id="GO:0016020">
    <property type="term" value="C:membrane"/>
    <property type="evidence" value="ECO:0007669"/>
    <property type="project" value="UniProtKB-SubCell"/>
</dbReference>
<gene>
    <name evidence="7" type="ORF">ENV67_08785</name>
</gene>
<evidence type="ECO:0000256" key="2">
    <source>
        <dbReference type="ARBA" id="ARBA00022692"/>
    </source>
</evidence>
<name>A0A7C4U9G0_UNCW3</name>
<dbReference type="InterPro" id="IPR036259">
    <property type="entry name" value="MFS_trans_sf"/>
</dbReference>
<reference evidence="7" key="1">
    <citation type="journal article" date="2020" name="mSystems">
        <title>Genome- and Community-Level Interaction Insights into Carbon Utilization and Element Cycling Functions of Hydrothermarchaeota in Hydrothermal Sediment.</title>
        <authorList>
            <person name="Zhou Z."/>
            <person name="Liu Y."/>
            <person name="Xu W."/>
            <person name="Pan J."/>
            <person name="Luo Z.H."/>
            <person name="Li M."/>
        </authorList>
    </citation>
    <scope>NUCLEOTIDE SEQUENCE [LARGE SCALE GENOMIC DNA]</scope>
    <source>
        <strain evidence="7">SpSt-780</strain>
    </source>
</reference>
<evidence type="ECO:0000313" key="7">
    <source>
        <dbReference type="EMBL" id="HGW92615.1"/>
    </source>
</evidence>
<feature type="transmembrane region" description="Helical" evidence="5">
    <location>
        <begin position="200"/>
        <end position="223"/>
    </location>
</feature>
<feature type="domain" description="Major facilitator superfamily (MFS) profile" evidence="6">
    <location>
        <begin position="11"/>
        <end position="387"/>
    </location>
</feature>
<feature type="transmembrane region" description="Helical" evidence="5">
    <location>
        <begin position="299"/>
        <end position="321"/>
    </location>
</feature>
<protein>
    <submittedName>
        <fullName evidence="7">MFS transporter</fullName>
    </submittedName>
</protein>
<organism evidence="7">
    <name type="scientific">candidate division WOR-3 bacterium</name>
    <dbReference type="NCBI Taxonomy" id="2052148"/>
    <lineage>
        <taxon>Bacteria</taxon>
        <taxon>Bacteria division WOR-3</taxon>
    </lineage>
</organism>
<evidence type="ECO:0000256" key="5">
    <source>
        <dbReference type="SAM" id="Phobius"/>
    </source>
</evidence>
<dbReference type="InterPro" id="IPR011701">
    <property type="entry name" value="MFS"/>
</dbReference>
<dbReference type="InterPro" id="IPR005829">
    <property type="entry name" value="Sugar_transporter_CS"/>
</dbReference>
<dbReference type="PROSITE" id="PS50850">
    <property type="entry name" value="MFS"/>
    <property type="match status" value="1"/>
</dbReference>
<dbReference type="InterPro" id="IPR020846">
    <property type="entry name" value="MFS_dom"/>
</dbReference>
<dbReference type="SUPFAM" id="SSF103473">
    <property type="entry name" value="MFS general substrate transporter"/>
    <property type="match status" value="1"/>
</dbReference>
<comment type="caution">
    <text evidence="7">The sequence shown here is derived from an EMBL/GenBank/DDBJ whole genome shotgun (WGS) entry which is preliminary data.</text>
</comment>
<dbReference type="Gene3D" id="1.20.1250.20">
    <property type="entry name" value="MFS general substrate transporter like domains"/>
    <property type="match status" value="2"/>
</dbReference>
<dbReference type="CDD" id="cd17370">
    <property type="entry name" value="MFS_MJ1317_like"/>
    <property type="match status" value="1"/>
</dbReference>
<evidence type="ECO:0000259" key="6">
    <source>
        <dbReference type="PROSITE" id="PS50850"/>
    </source>
</evidence>
<evidence type="ECO:0000256" key="3">
    <source>
        <dbReference type="ARBA" id="ARBA00022989"/>
    </source>
</evidence>